<comment type="caution">
    <text evidence="2">The sequence shown here is derived from an EMBL/GenBank/DDBJ whole genome shotgun (WGS) entry which is preliminary data.</text>
</comment>
<feature type="region of interest" description="Disordered" evidence="1">
    <location>
        <begin position="1"/>
        <end position="21"/>
    </location>
</feature>
<evidence type="ECO:0000313" key="3">
    <source>
        <dbReference type="Proteomes" id="UP000789570"/>
    </source>
</evidence>
<protein>
    <submittedName>
        <fullName evidence="2">4134_t:CDS:1</fullName>
    </submittedName>
</protein>
<name>A0A9N8ZJX9_9GLOM</name>
<feature type="region of interest" description="Disordered" evidence="1">
    <location>
        <begin position="114"/>
        <end position="141"/>
    </location>
</feature>
<feature type="compositionally biased region" description="Low complexity" evidence="1">
    <location>
        <begin position="1"/>
        <end position="17"/>
    </location>
</feature>
<dbReference type="OrthoDB" id="2341569at2759"/>
<feature type="non-terminal residue" evidence="2">
    <location>
        <position position="464"/>
    </location>
</feature>
<accession>A0A9N8ZJX9</accession>
<dbReference type="EMBL" id="CAJVPQ010000634">
    <property type="protein sequence ID" value="CAG8498273.1"/>
    <property type="molecule type" value="Genomic_DNA"/>
</dbReference>
<reference evidence="2" key="1">
    <citation type="submission" date="2021-06" db="EMBL/GenBank/DDBJ databases">
        <authorList>
            <person name="Kallberg Y."/>
            <person name="Tangrot J."/>
            <person name="Rosling A."/>
        </authorList>
    </citation>
    <scope>NUCLEOTIDE SEQUENCE</scope>
    <source>
        <strain evidence="2">UK204</strain>
    </source>
</reference>
<organism evidence="2 3">
    <name type="scientific">Funneliformis caledonium</name>
    <dbReference type="NCBI Taxonomy" id="1117310"/>
    <lineage>
        <taxon>Eukaryota</taxon>
        <taxon>Fungi</taxon>
        <taxon>Fungi incertae sedis</taxon>
        <taxon>Mucoromycota</taxon>
        <taxon>Glomeromycotina</taxon>
        <taxon>Glomeromycetes</taxon>
        <taxon>Glomerales</taxon>
        <taxon>Glomeraceae</taxon>
        <taxon>Funneliformis</taxon>
    </lineage>
</organism>
<evidence type="ECO:0000256" key="1">
    <source>
        <dbReference type="SAM" id="MobiDB-lite"/>
    </source>
</evidence>
<gene>
    <name evidence="2" type="ORF">FCALED_LOCUS3570</name>
</gene>
<dbReference type="AlphaFoldDB" id="A0A9N8ZJX9"/>
<proteinExistence type="predicted"/>
<evidence type="ECO:0000313" key="2">
    <source>
        <dbReference type="EMBL" id="CAG8498273.1"/>
    </source>
</evidence>
<keyword evidence="3" id="KW-1185">Reference proteome</keyword>
<sequence length="464" mass="53605">MLKTSSSATANNNQSSAGETGKIKDLHHASRLFVLESCPRFLGSLSDWDFYYIDKFPGCNKNEAHRALSFELSILLKKLPSGGCCYSKANALKKALERKIKSITIQEEIGRAEEQISEKSKKHKASSKESEIPLTSFSNNNKEDYNKQANDVIASDLDDKMTESMVGKVERTALIVENVDLEETFEYYCNECEKNIFDDIMDLRPTSRFTEKFPEEIWEKFVSNTYPEYEISKTWEDLIQDIFEPKETLAEWLEAWRGLRVTSDKKKKCNEDLVIKDAIYNILAPYIEAFQAPYNILKSGDLGENQYNAHFVSPVLSNTLKVVLNIEWRILEVPVESSKHRRNANINPIIDKVLEAKRADGLARLWQSHEEVFIYEQTGPPNFDDVTQLFIHDYKLVRTMRDVLNQRIILRLRDGISDHKDLASFVAFGHRSEISLFWCTMHQKSYCFQKYGSFNIPAIWQDLP</sequence>
<dbReference type="Proteomes" id="UP000789570">
    <property type="component" value="Unassembled WGS sequence"/>
</dbReference>